<keyword evidence="8" id="KW-0963">Cytoplasm</keyword>
<dbReference type="CDD" id="cd00714">
    <property type="entry name" value="GFAT"/>
    <property type="match status" value="1"/>
</dbReference>
<evidence type="ECO:0000259" key="10">
    <source>
        <dbReference type="PROSITE" id="PS51464"/>
    </source>
</evidence>
<dbReference type="CDD" id="cd05008">
    <property type="entry name" value="SIS_GlmS_GlmD_1"/>
    <property type="match status" value="1"/>
</dbReference>
<feature type="domain" description="SIS" evidence="10">
    <location>
        <begin position="464"/>
        <end position="609"/>
    </location>
</feature>
<proteinExistence type="inferred from homology"/>
<dbReference type="InterPro" id="IPR035466">
    <property type="entry name" value="GlmS/AgaS_SIS"/>
</dbReference>
<evidence type="ECO:0000256" key="6">
    <source>
        <dbReference type="ARBA" id="ARBA00022737"/>
    </source>
</evidence>
<accession>A0ABU4UT03</accession>
<keyword evidence="5 8" id="KW-0808">Transferase</keyword>
<sequence>MCGIVGYVGHQSALDVVLDGLRRLEYRGYDSAGVAVVTGDDLAVERKAGRLQNLETRLDEVGRDNFVGTVGMGHTRWATHGAPIDKNSHPHRDATSRVAVVHNGIIENFLALRAELEGLGVEMASDTDTETVAHLVAFAYAEGDTKGDLPASVRKIVNRLEGAFTLVFTHADEPDTVVAARRNSPLVVGVGENEYFVASDVAAFIAHTKEAVELGQDQMVVLTRSGYEVTDFAGEPAEAKPFTVNWDLSAAEKGGHEYFMLKEIEEQPEALANTLRGHFANGRIVLDEQRLSDQDLRDVDKVFVIACGSAYHSGLVAKYAIEHWTRLPVEVELASEFRYRDPVLDRDTLVVAVSQSGETADTLEAVRHAREQKARVLAVCNTNGAQIPRESDAVLYTHAGPEIGVASTKAFLAQIAANYLVGLALAQARGTKYPDEVAREFHELEAMPEAVRRVLATADQVRALGRDLADSKAVLFLGRHVGYPVALEGALKLKELAYMHAEGFAAGELKHGPIALIEEGLPVVVVMPSPKGRAVLHSKLVSNISEIQARGARTIVIAEEGDETVRPFADHLIEIPAVPTLLQPLISTVPLQILAAEIASARGYDVDKPRNLAKSVTVE</sequence>
<dbReference type="InterPro" id="IPR046348">
    <property type="entry name" value="SIS_dom_sf"/>
</dbReference>
<evidence type="ECO:0000256" key="5">
    <source>
        <dbReference type="ARBA" id="ARBA00022679"/>
    </source>
</evidence>
<evidence type="ECO:0000256" key="3">
    <source>
        <dbReference type="ARBA" id="ARBA00016090"/>
    </source>
</evidence>
<evidence type="ECO:0000259" key="9">
    <source>
        <dbReference type="PROSITE" id="PS51278"/>
    </source>
</evidence>
<dbReference type="RefSeq" id="WP_319974945.1">
    <property type="nucleotide sequence ID" value="NZ_JAXAVU010000005.1"/>
</dbReference>
<dbReference type="HAMAP" id="MF_00164">
    <property type="entry name" value="GlmS"/>
    <property type="match status" value="1"/>
</dbReference>
<comment type="catalytic activity">
    <reaction evidence="1 8">
        <text>D-fructose 6-phosphate + L-glutamine = D-glucosamine 6-phosphate + L-glutamate</text>
        <dbReference type="Rhea" id="RHEA:13237"/>
        <dbReference type="ChEBI" id="CHEBI:29985"/>
        <dbReference type="ChEBI" id="CHEBI:58359"/>
        <dbReference type="ChEBI" id="CHEBI:58725"/>
        <dbReference type="ChEBI" id="CHEBI:61527"/>
        <dbReference type="EC" id="2.6.1.16"/>
    </reaction>
</comment>
<dbReference type="InterPro" id="IPR029055">
    <property type="entry name" value="Ntn_hydrolases_N"/>
</dbReference>
<dbReference type="Gene3D" id="3.40.50.10490">
    <property type="entry name" value="Glucose-6-phosphate isomerase like protein, domain 1"/>
    <property type="match status" value="2"/>
</dbReference>
<dbReference type="InterPro" id="IPR047084">
    <property type="entry name" value="GFAT_N"/>
</dbReference>
<comment type="subcellular location">
    <subcellularLocation>
        <location evidence="8">Cytoplasm</location>
    </subcellularLocation>
</comment>
<protein>
    <recommendedName>
        <fullName evidence="3 8">Glutamine--fructose-6-phosphate aminotransferase [isomerizing]</fullName>
        <ecNumber evidence="2 8">2.6.1.16</ecNumber>
    </recommendedName>
    <alternativeName>
        <fullName evidence="8">D-fructose-6-phosphate amidotransferase</fullName>
    </alternativeName>
    <alternativeName>
        <fullName evidence="8">GFAT</fullName>
    </alternativeName>
    <alternativeName>
        <fullName evidence="8">Glucosamine-6-phosphate synthase</fullName>
    </alternativeName>
    <alternativeName>
        <fullName evidence="8">Hexosephosphate aminotransferase</fullName>
    </alternativeName>
    <alternativeName>
        <fullName evidence="8">L-glutamine--D-fructose-6-phosphate amidotransferase</fullName>
    </alternativeName>
</protein>
<feature type="initiator methionine" description="Removed" evidence="8">
    <location>
        <position position="1"/>
    </location>
</feature>
<comment type="function">
    <text evidence="8">Catalyzes the first step in hexosamine metabolism, converting fructose-6P into glucosamine-6P using glutamine as a nitrogen source.</text>
</comment>
<keyword evidence="4 8" id="KW-0032">Aminotransferase</keyword>
<evidence type="ECO:0000256" key="2">
    <source>
        <dbReference type="ARBA" id="ARBA00012916"/>
    </source>
</evidence>
<dbReference type="NCBIfam" id="NF001484">
    <property type="entry name" value="PRK00331.1"/>
    <property type="match status" value="1"/>
</dbReference>
<dbReference type="NCBIfam" id="TIGR01135">
    <property type="entry name" value="glmS"/>
    <property type="match status" value="1"/>
</dbReference>
<dbReference type="CDD" id="cd05009">
    <property type="entry name" value="SIS_GlmS_GlmD_2"/>
    <property type="match status" value="1"/>
</dbReference>
<evidence type="ECO:0000313" key="12">
    <source>
        <dbReference type="Proteomes" id="UP001285352"/>
    </source>
</evidence>
<feature type="active site" description="Nucleophile; for GATase activity" evidence="8">
    <location>
        <position position="2"/>
    </location>
</feature>
<dbReference type="GO" id="GO:0004360">
    <property type="term" value="F:glutamine-fructose-6-phosphate transaminase (isomerizing) activity"/>
    <property type="evidence" value="ECO:0007669"/>
    <property type="project" value="UniProtKB-EC"/>
</dbReference>
<dbReference type="Pfam" id="PF01380">
    <property type="entry name" value="SIS"/>
    <property type="match status" value="2"/>
</dbReference>
<feature type="domain" description="Glutamine amidotransferase type-2" evidence="9">
    <location>
        <begin position="2"/>
        <end position="225"/>
    </location>
</feature>
<dbReference type="Proteomes" id="UP001285352">
    <property type="component" value="Unassembled WGS sequence"/>
</dbReference>
<keyword evidence="7" id="KW-0315">Glutamine amidotransferase</keyword>
<feature type="domain" description="SIS" evidence="10">
    <location>
        <begin position="292"/>
        <end position="431"/>
    </location>
</feature>
<dbReference type="Gene3D" id="3.60.20.10">
    <property type="entry name" value="Glutamine Phosphoribosylpyrophosphate, subunit 1, domain 1"/>
    <property type="match status" value="1"/>
</dbReference>
<dbReference type="EC" id="2.6.1.16" evidence="2 8"/>
<dbReference type="PANTHER" id="PTHR10937">
    <property type="entry name" value="GLUCOSAMINE--FRUCTOSE-6-PHOSPHATE AMINOTRANSFERASE, ISOMERIZING"/>
    <property type="match status" value="1"/>
</dbReference>
<dbReference type="InterPro" id="IPR017932">
    <property type="entry name" value="GATase_2_dom"/>
</dbReference>
<comment type="subunit">
    <text evidence="8">Homodimer.</text>
</comment>
<dbReference type="InterPro" id="IPR005855">
    <property type="entry name" value="GFAT"/>
</dbReference>
<dbReference type="SUPFAM" id="SSF53697">
    <property type="entry name" value="SIS domain"/>
    <property type="match status" value="1"/>
</dbReference>
<evidence type="ECO:0000256" key="1">
    <source>
        <dbReference type="ARBA" id="ARBA00001031"/>
    </source>
</evidence>
<gene>
    <name evidence="8 11" type="primary">glmS</name>
    <name evidence="11" type="ORF">SK854_10905</name>
</gene>
<reference evidence="11 12" key="2">
    <citation type="submission" date="2023-11" db="EMBL/GenBank/DDBJ databases">
        <authorList>
            <person name="Lara A.C."/>
            <person name="Chronakova A."/>
        </authorList>
    </citation>
    <scope>NUCLEOTIDE SEQUENCE [LARGE SCALE GENOMIC DNA]</scope>
    <source>
        <strain evidence="11 12">BCCO 10_0061</strain>
    </source>
</reference>
<comment type="caution">
    <text evidence="11">The sequence shown here is derived from an EMBL/GenBank/DDBJ whole genome shotgun (WGS) entry which is preliminary data.</text>
</comment>
<keyword evidence="12" id="KW-1185">Reference proteome</keyword>
<feature type="active site" description="For Fru-6P isomerization activity" evidence="8">
    <location>
        <position position="614"/>
    </location>
</feature>
<dbReference type="SUPFAM" id="SSF56235">
    <property type="entry name" value="N-terminal nucleophile aminohydrolases (Ntn hydrolases)"/>
    <property type="match status" value="1"/>
</dbReference>
<dbReference type="Pfam" id="PF13522">
    <property type="entry name" value="GATase_6"/>
    <property type="match status" value="1"/>
</dbReference>
<organism evidence="11 12">
    <name type="scientific">Lentzea sokolovensis</name>
    <dbReference type="NCBI Taxonomy" id="3095429"/>
    <lineage>
        <taxon>Bacteria</taxon>
        <taxon>Bacillati</taxon>
        <taxon>Actinomycetota</taxon>
        <taxon>Actinomycetes</taxon>
        <taxon>Pseudonocardiales</taxon>
        <taxon>Pseudonocardiaceae</taxon>
        <taxon>Lentzea</taxon>
    </lineage>
</organism>
<evidence type="ECO:0000256" key="4">
    <source>
        <dbReference type="ARBA" id="ARBA00022576"/>
    </source>
</evidence>
<dbReference type="PANTHER" id="PTHR10937:SF0">
    <property type="entry name" value="GLUTAMINE--FRUCTOSE-6-PHOSPHATE TRANSAMINASE (ISOMERIZING)"/>
    <property type="match status" value="1"/>
</dbReference>
<evidence type="ECO:0000256" key="8">
    <source>
        <dbReference type="HAMAP-Rule" id="MF_00164"/>
    </source>
</evidence>
<keyword evidence="6" id="KW-0677">Repeat</keyword>
<evidence type="ECO:0000256" key="7">
    <source>
        <dbReference type="ARBA" id="ARBA00022962"/>
    </source>
</evidence>
<name>A0ABU4UT03_9PSEU</name>
<reference evidence="11 12" key="1">
    <citation type="submission" date="2023-11" db="EMBL/GenBank/DDBJ databases">
        <title>Lentzea sokolovensis, sp. nov., Lentzea kristufkii, sp. nov., and Lentzea miocenensis, sp. nov., rare actinobacteria from Sokolov Coal Basin, Miocene lacustrine sediment, Czech Republic.</title>
        <authorList>
            <person name="Lara A."/>
            <person name="Kotroba L."/>
            <person name="Nouioui I."/>
            <person name="Neumann-Schaal M."/>
            <person name="Mast Y."/>
            <person name="Chronakova A."/>
        </authorList>
    </citation>
    <scope>NUCLEOTIDE SEQUENCE [LARGE SCALE GENOMIC DNA]</scope>
    <source>
        <strain evidence="11 12">BCCO 10_0061</strain>
    </source>
</reference>
<dbReference type="InterPro" id="IPR035490">
    <property type="entry name" value="GlmS/FrlB_SIS"/>
</dbReference>
<dbReference type="PROSITE" id="PS51278">
    <property type="entry name" value="GATASE_TYPE_2"/>
    <property type="match status" value="1"/>
</dbReference>
<dbReference type="EMBL" id="JAXAVU010000005">
    <property type="protein sequence ID" value="MDX8142627.1"/>
    <property type="molecule type" value="Genomic_DNA"/>
</dbReference>
<evidence type="ECO:0000313" key="11">
    <source>
        <dbReference type="EMBL" id="MDX8142627.1"/>
    </source>
</evidence>
<dbReference type="PROSITE" id="PS51464">
    <property type="entry name" value="SIS"/>
    <property type="match status" value="2"/>
</dbReference>
<dbReference type="InterPro" id="IPR001347">
    <property type="entry name" value="SIS_dom"/>
</dbReference>